<proteinExistence type="predicted"/>
<keyword evidence="5" id="KW-0597">Phosphoprotein</keyword>
<evidence type="ECO:0000256" key="11">
    <source>
        <dbReference type="ARBA" id="ARBA00023136"/>
    </source>
</evidence>
<evidence type="ECO:0000256" key="9">
    <source>
        <dbReference type="ARBA" id="ARBA00022840"/>
    </source>
</evidence>
<evidence type="ECO:0000256" key="7">
    <source>
        <dbReference type="ARBA" id="ARBA00022741"/>
    </source>
</evidence>
<dbReference type="eggNOG" id="COG2205">
    <property type="taxonomic scope" value="Bacteria"/>
</dbReference>
<dbReference type="PRINTS" id="PR00344">
    <property type="entry name" value="BCTRLSENSOR"/>
</dbReference>
<evidence type="ECO:0000256" key="5">
    <source>
        <dbReference type="ARBA" id="ARBA00022553"/>
    </source>
</evidence>
<dbReference type="AlphaFoldDB" id="K9XYK0"/>
<dbReference type="EC" id="2.7.13.3" evidence="3"/>
<evidence type="ECO:0000256" key="8">
    <source>
        <dbReference type="ARBA" id="ARBA00022777"/>
    </source>
</evidence>
<dbReference type="FunFam" id="3.30.565.10:FF:000023">
    <property type="entry name" value="PAS domain-containing sensor histidine kinase"/>
    <property type="match status" value="1"/>
</dbReference>
<dbReference type="Pfam" id="PF10069">
    <property type="entry name" value="DICT"/>
    <property type="match status" value="1"/>
</dbReference>
<feature type="domain" description="Histidine kinase" evidence="12">
    <location>
        <begin position="246"/>
        <end position="460"/>
    </location>
</feature>
<dbReference type="PANTHER" id="PTHR43711:SF31">
    <property type="entry name" value="HISTIDINE KINASE"/>
    <property type="match status" value="1"/>
</dbReference>
<dbReference type="InterPro" id="IPR004358">
    <property type="entry name" value="Sig_transdc_His_kin-like_C"/>
</dbReference>
<dbReference type="SMART" id="SM00387">
    <property type="entry name" value="HATPase_c"/>
    <property type="match status" value="1"/>
</dbReference>
<evidence type="ECO:0000256" key="3">
    <source>
        <dbReference type="ARBA" id="ARBA00012438"/>
    </source>
</evidence>
<dbReference type="SUPFAM" id="SSF55874">
    <property type="entry name" value="ATPase domain of HSP90 chaperone/DNA topoisomerase II/histidine kinase"/>
    <property type="match status" value="1"/>
</dbReference>
<dbReference type="GO" id="GO:0005886">
    <property type="term" value="C:plasma membrane"/>
    <property type="evidence" value="ECO:0007669"/>
    <property type="project" value="UniProtKB-SubCell"/>
</dbReference>
<dbReference type="InterPro" id="IPR003594">
    <property type="entry name" value="HATPase_dom"/>
</dbReference>
<dbReference type="GO" id="GO:0000155">
    <property type="term" value="F:phosphorelay sensor kinase activity"/>
    <property type="evidence" value="ECO:0007669"/>
    <property type="project" value="InterPro"/>
</dbReference>
<keyword evidence="9" id="KW-0067">ATP-binding</keyword>
<dbReference type="InterPro" id="IPR005467">
    <property type="entry name" value="His_kinase_dom"/>
</dbReference>
<dbReference type="OrthoDB" id="476434at2"/>
<comment type="subcellular location">
    <subcellularLocation>
        <location evidence="2">Cell membrane</location>
    </subcellularLocation>
</comment>
<dbReference type="EMBL" id="CP003653">
    <property type="protein sequence ID" value="AFZ37680.1"/>
    <property type="molecule type" value="Genomic_DNA"/>
</dbReference>
<keyword evidence="14" id="KW-1185">Reference proteome</keyword>
<sequence>MSSSFTVHGLSVYQLVQQASNSWQELLISPNIFQSYLTLTLELLKERQISTEIWLKLPQTKTWLGEIEKYLQQDNIKHIYWYGSSKNHPAFLLPESHLTTKITPIKIVNNAWLKKESFLIVVSPQLSCLILAQWQKAKISTELNNKRVQQPYLKAVLSFESSLIKTVINELNQLIHEPEINQITLPEPNKNYNENGEETQLITDLLRKQIEYTETLHNSLNYLANNQSKTNTFAQFVEIQSEFLNQLVRELRSPITRMKTALSLLESKQIKGEQRQRYLEILDYECDRQNSLISGLLELLQLEIPFEVDSVKLEDLVPGIVSTYQPLAQEKQILLGYTIPNNLPAVACPSSWLRQIIIHLLNNSLQFTPAQGKVFVQASLNNEFVELAVSDTGIGIDAQELTKIFDSFYRIRSTENEQVSGAGLGLTIVQQLVQKCGGSIAVSSKVGKGSIFKVSLPIALAELSDN</sequence>
<evidence type="ECO:0000313" key="13">
    <source>
        <dbReference type="EMBL" id="AFZ37680.1"/>
    </source>
</evidence>
<evidence type="ECO:0000256" key="4">
    <source>
        <dbReference type="ARBA" id="ARBA00022475"/>
    </source>
</evidence>
<name>K9XYK0_STAC7</name>
<dbReference type="STRING" id="111780.Sta7437_4206"/>
<keyword evidence="10" id="KW-0902">Two-component regulatory system</keyword>
<dbReference type="PANTHER" id="PTHR43711">
    <property type="entry name" value="TWO-COMPONENT HISTIDINE KINASE"/>
    <property type="match status" value="1"/>
</dbReference>
<dbReference type="PATRIC" id="fig|111780.3.peg.4358"/>
<dbReference type="RefSeq" id="WP_015195334.1">
    <property type="nucleotide sequence ID" value="NC_019748.1"/>
</dbReference>
<dbReference type="Pfam" id="PF00512">
    <property type="entry name" value="HisKA"/>
    <property type="match status" value="1"/>
</dbReference>
<dbReference type="GO" id="GO:0005524">
    <property type="term" value="F:ATP binding"/>
    <property type="evidence" value="ECO:0007669"/>
    <property type="project" value="UniProtKB-KW"/>
</dbReference>
<keyword evidence="4" id="KW-1003">Cell membrane</keyword>
<reference evidence="14" key="1">
    <citation type="journal article" date="2013" name="Proc. Natl. Acad. Sci. U.S.A.">
        <title>Improving the coverage of the cyanobacterial phylum using diversity-driven genome sequencing.</title>
        <authorList>
            <person name="Shih P.M."/>
            <person name="Wu D."/>
            <person name="Latifi A."/>
            <person name="Axen S.D."/>
            <person name="Fewer D.P."/>
            <person name="Talla E."/>
            <person name="Calteau A."/>
            <person name="Cai F."/>
            <person name="Tandeau de Marsac N."/>
            <person name="Rippka R."/>
            <person name="Herdman M."/>
            <person name="Sivonen K."/>
            <person name="Coursin T."/>
            <person name="Laurent T."/>
            <person name="Goodwin L."/>
            <person name="Nolan M."/>
            <person name="Davenport K.W."/>
            <person name="Han C.S."/>
            <person name="Rubin E.M."/>
            <person name="Eisen J.A."/>
            <person name="Woyke T."/>
            <person name="Gugger M."/>
            <person name="Kerfeld C.A."/>
        </authorList>
    </citation>
    <scope>NUCLEOTIDE SEQUENCE [LARGE SCALE GENOMIC DNA]</scope>
    <source>
        <strain evidence="14">ATCC 29371 / PCC 7437</strain>
    </source>
</reference>
<dbReference type="Gene3D" id="1.10.287.130">
    <property type="match status" value="1"/>
</dbReference>
<keyword evidence="7" id="KW-0547">Nucleotide-binding</keyword>
<dbReference type="Proteomes" id="UP000010473">
    <property type="component" value="Chromosome"/>
</dbReference>
<keyword evidence="11" id="KW-0472">Membrane</keyword>
<dbReference type="InterPro" id="IPR003661">
    <property type="entry name" value="HisK_dim/P_dom"/>
</dbReference>
<keyword evidence="6" id="KW-0808">Transferase</keyword>
<dbReference type="CDD" id="cd00082">
    <property type="entry name" value="HisKA"/>
    <property type="match status" value="1"/>
</dbReference>
<accession>K9XYK0</accession>
<evidence type="ECO:0000256" key="2">
    <source>
        <dbReference type="ARBA" id="ARBA00004236"/>
    </source>
</evidence>
<evidence type="ECO:0000256" key="10">
    <source>
        <dbReference type="ARBA" id="ARBA00023012"/>
    </source>
</evidence>
<dbReference type="InterPro" id="IPR050736">
    <property type="entry name" value="Sensor_HK_Regulatory"/>
</dbReference>
<dbReference type="Pfam" id="PF02518">
    <property type="entry name" value="HATPase_c"/>
    <property type="match status" value="1"/>
</dbReference>
<dbReference type="Gene3D" id="3.30.565.10">
    <property type="entry name" value="Histidine kinase-like ATPase, C-terminal domain"/>
    <property type="match status" value="1"/>
</dbReference>
<organism evidence="13 14">
    <name type="scientific">Stanieria cyanosphaera (strain ATCC 29371 / PCC 7437)</name>
    <dbReference type="NCBI Taxonomy" id="111780"/>
    <lineage>
        <taxon>Bacteria</taxon>
        <taxon>Bacillati</taxon>
        <taxon>Cyanobacteriota</taxon>
        <taxon>Cyanophyceae</taxon>
        <taxon>Pleurocapsales</taxon>
        <taxon>Dermocarpellaceae</taxon>
        <taxon>Stanieria</taxon>
    </lineage>
</organism>
<keyword evidence="8 13" id="KW-0418">Kinase</keyword>
<comment type="catalytic activity">
    <reaction evidence="1">
        <text>ATP + protein L-histidine = ADP + protein N-phospho-L-histidine.</text>
        <dbReference type="EC" id="2.7.13.3"/>
    </reaction>
</comment>
<evidence type="ECO:0000313" key="14">
    <source>
        <dbReference type="Proteomes" id="UP000010473"/>
    </source>
</evidence>
<dbReference type="SMART" id="SM00388">
    <property type="entry name" value="HisKA"/>
    <property type="match status" value="1"/>
</dbReference>
<dbReference type="InterPro" id="IPR036097">
    <property type="entry name" value="HisK_dim/P_sf"/>
</dbReference>
<dbReference type="PROSITE" id="PS50109">
    <property type="entry name" value="HIS_KIN"/>
    <property type="match status" value="1"/>
</dbReference>
<dbReference type="InterPro" id="IPR036890">
    <property type="entry name" value="HATPase_C_sf"/>
</dbReference>
<evidence type="ECO:0000259" key="12">
    <source>
        <dbReference type="PROSITE" id="PS50109"/>
    </source>
</evidence>
<evidence type="ECO:0000256" key="1">
    <source>
        <dbReference type="ARBA" id="ARBA00000085"/>
    </source>
</evidence>
<dbReference type="KEGG" id="scs:Sta7437_4206"/>
<evidence type="ECO:0000256" key="6">
    <source>
        <dbReference type="ARBA" id="ARBA00022679"/>
    </source>
</evidence>
<dbReference type="InterPro" id="IPR019278">
    <property type="entry name" value="DICT_dom"/>
</dbReference>
<protein>
    <recommendedName>
        <fullName evidence="3">histidine kinase</fullName>
        <ecNumber evidence="3">2.7.13.3</ecNumber>
    </recommendedName>
</protein>
<gene>
    <name evidence="13" type="ordered locus">Sta7437_4206</name>
</gene>
<dbReference type="HOGENOM" id="CLU_544915_0_0_3"/>
<dbReference type="SUPFAM" id="SSF47384">
    <property type="entry name" value="Homodimeric domain of signal transducing histidine kinase"/>
    <property type="match status" value="1"/>
</dbReference>